<gene>
    <name evidence="2" type="ORF">CCMA1212_006395</name>
</gene>
<comment type="caution">
    <text evidence="2">The sequence shown here is derived from an EMBL/GenBank/DDBJ whole genome shotgun (WGS) entry which is preliminary data.</text>
</comment>
<feature type="compositionally biased region" description="Pro residues" evidence="1">
    <location>
        <begin position="17"/>
        <end position="28"/>
    </location>
</feature>
<evidence type="ECO:0000256" key="1">
    <source>
        <dbReference type="SAM" id="MobiDB-lite"/>
    </source>
</evidence>
<feature type="compositionally biased region" description="Polar residues" evidence="1">
    <location>
        <begin position="62"/>
        <end position="77"/>
    </location>
</feature>
<name>A0ABY2H0D5_9HYPO</name>
<sequence length="191" mass="20342">MGSSVCKAIPLFDLGKPPNPLQPPPLNPPRTHRDQRAFTNGRGRGRGSWLVRALGGSAVPASYSNGGDATATASSRVPSRADSHAAKRFGRGSPDSLLRAVDLGATQRAATHASFGDAQFLQRQPAVGRVCPMGGGSIQTVSYDVRPGSIAPDRLVYHRKDGSVPLWAPPQALHRRMEREKEGAVKRLHGL</sequence>
<protein>
    <submittedName>
        <fullName evidence="2">Uncharacterized protein</fullName>
    </submittedName>
</protein>
<accession>A0ABY2H0D5</accession>
<keyword evidence="3" id="KW-1185">Reference proteome</keyword>
<evidence type="ECO:0000313" key="3">
    <source>
        <dbReference type="Proteomes" id="UP001642720"/>
    </source>
</evidence>
<dbReference type="Proteomes" id="UP001642720">
    <property type="component" value="Unassembled WGS sequence"/>
</dbReference>
<feature type="region of interest" description="Disordered" evidence="1">
    <location>
        <begin position="61"/>
        <end position="93"/>
    </location>
</feature>
<reference evidence="2 3" key="1">
    <citation type="submission" date="2018-01" db="EMBL/GenBank/DDBJ databases">
        <title>Genome characterization of the sugarcane-associated fungus Trichoderma ghanense CCMA-1212 and their application in lignocelulose bioconversion.</title>
        <authorList>
            <person name="Steindorff A.S."/>
            <person name="Mendes T.D."/>
            <person name="Vilela E.S.D."/>
            <person name="Rodrigues D.S."/>
            <person name="Formighieri E.F."/>
            <person name="Melo I.S."/>
            <person name="Favaro L.C.L."/>
        </authorList>
    </citation>
    <scope>NUCLEOTIDE SEQUENCE [LARGE SCALE GENOMIC DNA]</scope>
    <source>
        <strain evidence="2 3">CCMA-1212</strain>
    </source>
</reference>
<organism evidence="2 3">
    <name type="scientific">Trichoderma ghanense</name>
    <dbReference type="NCBI Taxonomy" id="65468"/>
    <lineage>
        <taxon>Eukaryota</taxon>
        <taxon>Fungi</taxon>
        <taxon>Dikarya</taxon>
        <taxon>Ascomycota</taxon>
        <taxon>Pezizomycotina</taxon>
        <taxon>Sordariomycetes</taxon>
        <taxon>Hypocreomycetidae</taxon>
        <taxon>Hypocreales</taxon>
        <taxon>Hypocreaceae</taxon>
        <taxon>Trichoderma</taxon>
    </lineage>
</organism>
<proteinExistence type="predicted"/>
<dbReference type="EMBL" id="PPTA01000008">
    <property type="protein sequence ID" value="TFB01576.1"/>
    <property type="molecule type" value="Genomic_DNA"/>
</dbReference>
<dbReference type="RefSeq" id="XP_073557777.1">
    <property type="nucleotide sequence ID" value="XM_073703618.1"/>
</dbReference>
<feature type="region of interest" description="Disordered" evidence="1">
    <location>
        <begin position="9"/>
        <end position="47"/>
    </location>
</feature>
<evidence type="ECO:0000313" key="2">
    <source>
        <dbReference type="EMBL" id="TFB01576.1"/>
    </source>
</evidence>
<dbReference type="GeneID" id="300578068"/>